<evidence type="ECO:0000313" key="1">
    <source>
        <dbReference type="EMBL" id="EFP03501.1"/>
    </source>
</evidence>
<protein>
    <recommendedName>
        <fullName evidence="3">F-box associated domain-containing protein</fullName>
    </recommendedName>
</protein>
<dbReference type="GeneID" id="9802707"/>
<proteinExistence type="predicted"/>
<dbReference type="EMBL" id="DS268449">
    <property type="protein sequence ID" value="EFP03501.1"/>
    <property type="molecule type" value="Genomic_DNA"/>
</dbReference>
<dbReference type="PANTHER" id="PTHR31379:SF1">
    <property type="entry name" value="F-BOX C PROTEIN-RELATED"/>
    <property type="match status" value="1"/>
</dbReference>
<evidence type="ECO:0000313" key="2">
    <source>
        <dbReference type="Proteomes" id="UP000008281"/>
    </source>
</evidence>
<gene>
    <name evidence="1" type="ORF">CRE_09597</name>
</gene>
<accession>E3MJ84</accession>
<dbReference type="InParanoid" id="E3MJ84"/>
<evidence type="ECO:0008006" key="3">
    <source>
        <dbReference type="Google" id="ProtNLM"/>
    </source>
</evidence>
<organism evidence="2">
    <name type="scientific">Caenorhabditis remanei</name>
    <name type="common">Caenorhabditis vulgaris</name>
    <dbReference type="NCBI Taxonomy" id="31234"/>
    <lineage>
        <taxon>Eukaryota</taxon>
        <taxon>Metazoa</taxon>
        <taxon>Ecdysozoa</taxon>
        <taxon>Nematoda</taxon>
        <taxon>Chromadorea</taxon>
        <taxon>Rhabditida</taxon>
        <taxon>Rhabditina</taxon>
        <taxon>Rhabditomorpha</taxon>
        <taxon>Rhabditoidea</taxon>
        <taxon>Rhabditidae</taxon>
        <taxon>Peloderinae</taxon>
        <taxon>Caenorhabditis</taxon>
    </lineage>
</organism>
<name>E3MJ84_CAERE</name>
<sequence length="370" mass="42428">MVCRRHPNSLENSSFVCSFTIPRSTHTTLFSLLSFRLSPLTMSKPLSYQSTRCVLQYFDSTERFLLTSHCPAIKQFEKSIPLRLKSLEFKKDSITWNDLRFCLNETVSVQIGVKRARRGEVRARKPEEISRTCSYSVTITKKDTRMMSGQRTIARCTKRIKISENKALEKLACILLGERNTVYVKRVEVEDEYPADIEWPANFKVAVDTLVAEHHNFEYILPIVSDSSTLKYLDSQFSKVETFDNDLVKRVGALSITNINESCYPKLATLRNNTVDIVNSSLPKEVIISIVKNWKEEGRDVGTFFYTKYEEDEEDEEDILDTLHNLLEGRNGTKSSNEGVDRLDVSMSTSSTIVVQKDHSRSFTLEAVRK</sequence>
<dbReference type="Proteomes" id="UP000008281">
    <property type="component" value="Unassembled WGS sequence"/>
</dbReference>
<dbReference type="KEGG" id="crq:GCK72_007264"/>
<reference evidence="1" key="1">
    <citation type="submission" date="2007-07" db="EMBL/GenBank/DDBJ databases">
        <title>PCAP assembly of the Caenorhabditis remanei genome.</title>
        <authorList>
            <consortium name="The Caenorhabditis remanei Sequencing Consortium"/>
            <person name="Wilson R.K."/>
        </authorList>
    </citation>
    <scope>NUCLEOTIDE SEQUENCE [LARGE SCALE GENOMIC DNA]</scope>
    <source>
        <strain evidence="1">PB4641</strain>
    </source>
</reference>
<dbReference type="PANTHER" id="PTHR31379">
    <property type="entry name" value="F-BOX C PROTEIN-RELATED-RELATED"/>
    <property type="match status" value="1"/>
</dbReference>
<dbReference type="RefSeq" id="XP_003103910.2">
    <property type="nucleotide sequence ID" value="XM_003103862.2"/>
</dbReference>
<dbReference type="AlphaFoldDB" id="E3MJ84"/>
<dbReference type="HOGENOM" id="CLU_042576_3_0_1"/>
<dbReference type="Pfam" id="PF12078">
    <property type="entry name" value="DUF3557"/>
    <property type="match status" value="1"/>
</dbReference>
<dbReference type="InterPro" id="IPR021942">
    <property type="entry name" value="DUF3557"/>
</dbReference>
<keyword evidence="2" id="KW-1185">Reference proteome</keyword>
<dbReference type="CTD" id="9802707"/>
<dbReference type="OrthoDB" id="5910191at2759"/>